<dbReference type="eggNOG" id="COG0280">
    <property type="taxonomic scope" value="Bacteria"/>
</dbReference>
<dbReference type="Pfam" id="PF01515">
    <property type="entry name" value="PTA_PTB"/>
    <property type="match status" value="1"/>
</dbReference>
<dbReference type="Gene3D" id="3.40.50.10750">
    <property type="entry name" value="Isocitrate/Isopropylmalate dehydrogenase-like"/>
    <property type="match status" value="1"/>
</dbReference>
<evidence type="ECO:0000256" key="3">
    <source>
        <dbReference type="ARBA" id="ARBA00021528"/>
    </source>
</evidence>
<dbReference type="KEGG" id="cjj:CJJ81176_0711"/>
<dbReference type="Proteomes" id="UP000000646">
    <property type="component" value="Chromosome"/>
</dbReference>
<keyword evidence="4 8" id="KW-0808">Transferase</keyword>
<name>A0A0H3P9J6_CAMJJ</name>
<reference evidence="9" key="1">
    <citation type="submission" date="2006-12" db="EMBL/GenBank/DDBJ databases">
        <authorList>
            <person name="Fouts D.E."/>
            <person name="Nelson K.E."/>
            <person name="Sebastian Y."/>
        </authorList>
    </citation>
    <scope>NUCLEOTIDE SEQUENCE [LARGE SCALE GENOMIC DNA]</scope>
    <source>
        <strain evidence="9">81-176</strain>
    </source>
</reference>
<dbReference type="PANTHER" id="PTHR43356">
    <property type="entry name" value="PHOSPHATE ACETYLTRANSFERASE"/>
    <property type="match status" value="1"/>
</dbReference>
<sequence>MFHIYKFKEKMMANLYLMRSRSDELNTIISTNLLKNYSKIYKNIAIYCPVIYIHRVPVLQGWLEEFNINQTVKSAYGFTFREAMEEFSKDPHNFFNVILEEYEELKRKYDFVLVNSFCEFGILDGFDLSIKLAKNLNTPIAAIINDEDKLIAQKYFDHALDGRNYVLINENFNFEEVQKLKEYDFITPHRFKYELIKQSIKNKKTVVLPESNDERILKAAEILLKSKVVDLILLGDEEKIKQDSAKLSLDLNTIRIINPLKSEYNQEFASILYEARKSKGMSLEEARKLVQDKTYFGTLLIHTGKADAMVSGASTTTAETIRPALQLIKTKEGISSVSGIFFMGLEDQVLAFADCAVNPSPTAEQLATSAYVSAMTAKSFGLEPRIALLSYSSGDSGKGESVDLVKEALKIAKEKYPELNIDGPMQFDCAYDPKTAAKKMPNSKIAGHANVYIFPDLNAANICYKAVQRTANALAIGPILQGLKKPVNDLSRGCLVDDIVDTVILSAIQAQ</sequence>
<organism evidence="8 9">
    <name type="scientific">Campylobacter jejuni subsp. jejuni serotype O:23/36 (strain 81-176)</name>
    <dbReference type="NCBI Taxonomy" id="354242"/>
    <lineage>
        <taxon>Bacteria</taxon>
        <taxon>Pseudomonadati</taxon>
        <taxon>Campylobacterota</taxon>
        <taxon>Epsilonproteobacteria</taxon>
        <taxon>Campylobacterales</taxon>
        <taxon>Campylobacteraceae</taxon>
        <taxon>Campylobacter</taxon>
    </lineage>
</organism>
<dbReference type="InterPro" id="IPR002505">
    <property type="entry name" value="PTA_PTB"/>
</dbReference>
<dbReference type="Gene3D" id="3.40.50.10950">
    <property type="match status" value="1"/>
</dbReference>
<evidence type="ECO:0000256" key="2">
    <source>
        <dbReference type="ARBA" id="ARBA00012707"/>
    </source>
</evidence>
<dbReference type="NCBIfam" id="NF004167">
    <property type="entry name" value="PRK05632.1"/>
    <property type="match status" value="1"/>
</dbReference>
<evidence type="ECO:0000313" key="9">
    <source>
        <dbReference type="Proteomes" id="UP000000646"/>
    </source>
</evidence>
<proteinExistence type="predicted"/>
<dbReference type="PANTHER" id="PTHR43356:SF3">
    <property type="entry name" value="PHOSPHATE ACETYLTRANSFERASE"/>
    <property type="match status" value="1"/>
</dbReference>
<dbReference type="InterPro" id="IPR042112">
    <property type="entry name" value="P_AcTrfase_dom2"/>
</dbReference>
<dbReference type="GO" id="GO:0008959">
    <property type="term" value="F:phosphate acetyltransferase activity"/>
    <property type="evidence" value="ECO:0007669"/>
    <property type="project" value="UniProtKB-EC"/>
</dbReference>
<dbReference type="AlphaFoldDB" id="A0A0H3P9J6"/>
<dbReference type="EMBL" id="CP000538">
    <property type="protein sequence ID" value="EAQ72368.2"/>
    <property type="molecule type" value="Genomic_DNA"/>
</dbReference>
<evidence type="ECO:0000259" key="7">
    <source>
        <dbReference type="Pfam" id="PF01515"/>
    </source>
</evidence>
<feature type="domain" description="Phosphate acetyl/butaryl transferase" evidence="7">
    <location>
        <begin position="191"/>
        <end position="507"/>
    </location>
</feature>
<comment type="pathway">
    <text evidence="1">Metabolic intermediate biosynthesis; acetyl-CoA biosynthesis; acetyl-CoA from acetate: step 2/2.</text>
</comment>
<dbReference type="SUPFAM" id="SSF53659">
    <property type="entry name" value="Isocitrate/Isopropylmalate dehydrogenase-like"/>
    <property type="match status" value="1"/>
</dbReference>
<evidence type="ECO:0000313" key="8">
    <source>
        <dbReference type="EMBL" id="EAQ72368.2"/>
    </source>
</evidence>
<protein>
    <recommendedName>
        <fullName evidence="3">Phosphate acetyltransferase</fullName>
        <ecNumber evidence="2">2.3.1.8</ecNumber>
    </recommendedName>
    <alternativeName>
        <fullName evidence="6">Phosphotransacetylase</fullName>
    </alternativeName>
</protein>
<gene>
    <name evidence="8" type="primary">pta</name>
    <name evidence="8" type="ordered locus">CJJ81176_0711</name>
</gene>
<keyword evidence="5 8" id="KW-0012">Acyltransferase</keyword>
<dbReference type="InterPro" id="IPR050500">
    <property type="entry name" value="Phos_Acetyltrans/Butyryltrans"/>
</dbReference>
<dbReference type="InterPro" id="IPR004614">
    <property type="entry name" value="P_AcTrfase"/>
</dbReference>
<accession>A0A0H3P9J6</accession>
<evidence type="ECO:0000256" key="5">
    <source>
        <dbReference type="ARBA" id="ARBA00023315"/>
    </source>
</evidence>
<evidence type="ECO:0000256" key="1">
    <source>
        <dbReference type="ARBA" id="ARBA00004989"/>
    </source>
</evidence>
<dbReference type="NCBIfam" id="NF007233">
    <property type="entry name" value="PRK09653.1"/>
    <property type="match status" value="1"/>
</dbReference>
<dbReference type="InterPro" id="IPR042113">
    <property type="entry name" value="P_AcTrfase_dom1"/>
</dbReference>
<evidence type="ECO:0000256" key="6">
    <source>
        <dbReference type="ARBA" id="ARBA00031108"/>
    </source>
</evidence>
<evidence type="ECO:0000256" key="4">
    <source>
        <dbReference type="ARBA" id="ARBA00022679"/>
    </source>
</evidence>
<dbReference type="HOGENOM" id="CLU_019723_4_1_7"/>
<dbReference type="NCBIfam" id="TIGR00651">
    <property type="entry name" value="pta"/>
    <property type="match status" value="1"/>
</dbReference>
<dbReference type="EC" id="2.3.1.8" evidence="2"/>